<dbReference type="PANTHER" id="PTHR43369">
    <property type="entry name" value="PHOSPHORIBOSYLGLYCINAMIDE FORMYLTRANSFERASE"/>
    <property type="match status" value="1"/>
</dbReference>
<evidence type="ECO:0000313" key="7">
    <source>
        <dbReference type="Proteomes" id="UP000319296"/>
    </source>
</evidence>
<dbReference type="Proteomes" id="UP000319296">
    <property type="component" value="Unassembled WGS sequence"/>
</dbReference>
<dbReference type="EMBL" id="SGBB01000001">
    <property type="protein sequence ID" value="RZD19341.1"/>
    <property type="molecule type" value="Genomic_DNA"/>
</dbReference>
<dbReference type="EC" id="2.1.2.2" evidence="4"/>
<dbReference type="AlphaFoldDB" id="A0A519BPX9"/>
<organism evidence="6 7">
    <name type="scientific">Candidatus Acididesulfobacter diazotrophicus</name>
    <dbReference type="NCBI Taxonomy" id="2597226"/>
    <lineage>
        <taxon>Bacteria</taxon>
        <taxon>Deltaproteobacteria</taxon>
        <taxon>Candidatus Acidulodesulfobacterales</taxon>
        <taxon>Candidatus Acididesulfobacter</taxon>
    </lineage>
</organism>
<feature type="binding site" evidence="4">
    <location>
        <position position="69"/>
    </location>
    <ligand>
        <name>(6R)-10-formyltetrahydrofolate</name>
        <dbReference type="ChEBI" id="CHEBI:195366"/>
    </ligand>
</feature>
<evidence type="ECO:0000313" key="6">
    <source>
        <dbReference type="EMBL" id="RZD19341.1"/>
    </source>
</evidence>
<comment type="similarity">
    <text evidence="4">Belongs to the GART family.</text>
</comment>
<evidence type="ECO:0000256" key="1">
    <source>
        <dbReference type="ARBA" id="ARBA00005054"/>
    </source>
</evidence>
<dbReference type="GO" id="GO:0005737">
    <property type="term" value="C:cytoplasm"/>
    <property type="evidence" value="ECO:0007669"/>
    <property type="project" value="TreeGrafter"/>
</dbReference>
<protein>
    <recommendedName>
        <fullName evidence="4">Phosphoribosylglycinamide formyltransferase</fullName>
        <ecNumber evidence="4">2.1.2.2</ecNumber>
    </recommendedName>
    <alternativeName>
        <fullName evidence="4">5'-phosphoribosylglycinamide transformylase</fullName>
    </alternativeName>
    <alternativeName>
        <fullName evidence="4">GAR transformylase</fullName>
        <shortName evidence="4">GART</shortName>
    </alternativeName>
</protein>
<feature type="domain" description="Formyl transferase N-terminal" evidence="5">
    <location>
        <begin position="6"/>
        <end position="191"/>
    </location>
</feature>
<sequence>MKNFHKNIIILASGNGSNAINIINNFSSANSSVSKISIKALVCNNPDAPIIDKVKNMYADINLYCLPFKKAAERTLFEKGLTEIINKYKIDYIILAGFMKILSNDFVLKNLNKIINIHPSLLPAFKGTQAIKDAFDYGVKVTGVTIHFVIPEIDSGPIILQEPVFIEEYDTIETLEEKIHKLEHKMYIKVLELISCGKLKIADNRVKIF</sequence>
<comment type="function">
    <text evidence="4">Catalyzes the transfer of a formyl group from 10-formyltetrahydrofolate to 5-phospho-ribosyl-glycinamide (GAR), producing 5-phospho-ribosyl-N-formylglycinamide (FGAR) and tetrahydrofolate.</text>
</comment>
<evidence type="ECO:0000256" key="4">
    <source>
        <dbReference type="HAMAP-Rule" id="MF_01930"/>
    </source>
</evidence>
<proteinExistence type="inferred from homology"/>
<dbReference type="GO" id="GO:0006189">
    <property type="term" value="P:'de novo' IMP biosynthetic process"/>
    <property type="evidence" value="ECO:0007669"/>
    <property type="project" value="UniProtKB-UniRule"/>
</dbReference>
<dbReference type="Pfam" id="PF00551">
    <property type="entry name" value="Formyl_trans_N"/>
    <property type="match status" value="1"/>
</dbReference>
<feature type="site" description="Raises pKa of active site His" evidence="4">
    <location>
        <position position="154"/>
    </location>
</feature>
<accession>A0A519BPX9</accession>
<evidence type="ECO:0000256" key="3">
    <source>
        <dbReference type="ARBA" id="ARBA00022755"/>
    </source>
</evidence>
<dbReference type="GO" id="GO:0004644">
    <property type="term" value="F:phosphoribosylglycinamide formyltransferase activity"/>
    <property type="evidence" value="ECO:0007669"/>
    <property type="project" value="UniProtKB-UniRule"/>
</dbReference>
<dbReference type="UniPathway" id="UPA00074">
    <property type="reaction ID" value="UER00126"/>
</dbReference>
<feature type="binding site" evidence="4">
    <location>
        <position position="116"/>
    </location>
    <ligand>
        <name>(6R)-10-formyltetrahydrofolate</name>
        <dbReference type="ChEBI" id="CHEBI:195366"/>
    </ligand>
</feature>
<keyword evidence="2 4" id="KW-0808">Transferase</keyword>
<dbReference type="Gene3D" id="3.40.50.170">
    <property type="entry name" value="Formyl transferase, N-terminal domain"/>
    <property type="match status" value="1"/>
</dbReference>
<dbReference type="InterPro" id="IPR004607">
    <property type="entry name" value="GART"/>
</dbReference>
<feature type="active site" description="Proton donor" evidence="4">
    <location>
        <position position="118"/>
    </location>
</feature>
<dbReference type="SUPFAM" id="SSF53328">
    <property type="entry name" value="Formyltransferase"/>
    <property type="match status" value="1"/>
</dbReference>
<evidence type="ECO:0000256" key="2">
    <source>
        <dbReference type="ARBA" id="ARBA00022679"/>
    </source>
</evidence>
<dbReference type="CDD" id="cd08645">
    <property type="entry name" value="FMT_core_GART"/>
    <property type="match status" value="1"/>
</dbReference>
<reference evidence="6 7" key="1">
    <citation type="journal article" date="2019" name="ISME J.">
        <title>Insights into ecological role of a new deltaproteobacterial order Candidatus Acidulodesulfobacterales by metagenomics and metatranscriptomics.</title>
        <authorList>
            <person name="Tan S."/>
            <person name="Liu J."/>
            <person name="Fang Y."/>
            <person name="Hedlund B.P."/>
            <person name="Lian Z.H."/>
            <person name="Huang L.Y."/>
            <person name="Li J.T."/>
            <person name="Huang L.N."/>
            <person name="Li W.J."/>
            <person name="Jiang H.C."/>
            <person name="Dong H.L."/>
            <person name="Shu W.S."/>
        </authorList>
    </citation>
    <scope>NUCLEOTIDE SEQUENCE [LARGE SCALE GENOMIC DNA]</scope>
    <source>
        <strain evidence="6">AP1</strain>
    </source>
</reference>
<keyword evidence="3 4" id="KW-0658">Purine biosynthesis</keyword>
<gene>
    <name evidence="4" type="primary">purN</name>
    <name evidence="6" type="ORF">EVG15_00185</name>
</gene>
<feature type="binding site" evidence="4">
    <location>
        <begin position="16"/>
        <end position="18"/>
    </location>
    <ligand>
        <name>N(1)-(5-phospho-beta-D-ribosyl)glycinamide</name>
        <dbReference type="ChEBI" id="CHEBI:143788"/>
    </ligand>
</feature>
<evidence type="ECO:0000259" key="5">
    <source>
        <dbReference type="Pfam" id="PF00551"/>
    </source>
</evidence>
<dbReference type="InterPro" id="IPR002376">
    <property type="entry name" value="Formyl_transf_N"/>
</dbReference>
<dbReference type="InterPro" id="IPR036477">
    <property type="entry name" value="Formyl_transf_N_sf"/>
</dbReference>
<name>A0A519BPX9_9DELT</name>
<comment type="caution">
    <text evidence="6">The sequence shown here is derived from an EMBL/GenBank/DDBJ whole genome shotgun (WGS) entry which is preliminary data.</text>
</comment>
<comment type="pathway">
    <text evidence="1 4">Purine metabolism; IMP biosynthesis via de novo pathway; N(2)-formyl-N(1)-(5-phospho-D-ribosyl)glycinamide from N(1)-(5-phospho-D-ribosyl)glycinamide (10-formyl THF route): step 1/1.</text>
</comment>
<dbReference type="NCBIfam" id="TIGR00639">
    <property type="entry name" value="PurN"/>
    <property type="match status" value="1"/>
</dbReference>
<feature type="binding site" evidence="4">
    <location>
        <begin position="99"/>
        <end position="102"/>
    </location>
    <ligand>
        <name>(6R)-10-formyltetrahydrofolate</name>
        <dbReference type="ChEBI" id="CHEBI:195366"/>
    </ligand>
</feature>
<dbReference type="PANTHER" id="PTHR43369:SF2">
    <property type="entry name" value="PHOSPHORIBOSYLGLYCINAMIDE FORMYLTRANSFERASE"/>
    <property type="match status" value="1"/>
</dbReference>
<dbReference type="HAMAP" id="MF_01930">
    <property type="entry name" value="PurN"/>
    <property type="match status" value="1"/>
</dbReference>
<comment type="catalytic activity">
    <reaction evidence="4">
        <text>N(1)-(5-phospho-beta-D-ribosyl)glycinamide + (6R)-10-formyltetrahydrofolate = N(2)-formyl-N(1)-(5-phospho-beta-D-ribosyl)glycinamide + (6S)-5,6,7,8-tetrahydrofolate + H(+)</text>
        <dbReference type="Rhea" id="RHEA:15053"/>
        <dbReference type="ChEBI" id="CHEBI:15378"/>
        <dbReference type="ChEBI" id="CHEBI:57453"/>
        <dbReference type="ChEBI" id="CHEBI:143788"/>
        <dbReference type="ChEBI" id="CHEBI:147286"/>
        <dbReference type="ChEBI" id="CHEBI:195366"/>
        <dbReference type="EC" id="2.1.2.2"/>
    </reaction>
</comment>